<dbReference type="OrthoDB" id="9813469at2"/>
<evidence type="ECO:0000313" key="2">
    <source>
        <dbReference type="Proteomes" id="UP000093807"/>
    </source>
</evidence>
<keyword evidence="2" id="KW-1185">Reference proteome</keyword>
<dbReference type="Proteomes" id="UP000093807">
    <property type="component" value="Unassembled WGS sequence"/>
</dbReference>
<accession>A0A199XUA3</accession>
<proteinExistence type="predicted"/>
<organism evidence="1 2">
    <name type="scientific">Flavobacterium succinicans</name>
    <dbReference type="NCBI Taxonomy" id="29536"/>
    <lineage>
        <taxon>Bacteria</taxon>
        <taxon>Pseudomonadati</taxon>
        <taxon>Bacteroidota</taxon>
        <taxon>Flavobacteriia</taxon>
        <taxon>Flavobacteriales</taxon>
        <taxon>Flavobacteriaceae</taxon>
        <taxon>Flavobacterium</taxon>
    </lineage>
</organism>
<protein>
    <recommendedName>
        <fullName evidence="3">Response receiver domain-containing protein</fullName>
    </recommendedName>
</protein>
<name>A0A199XUA3_9FLAO</name>
<evidence type="ECO:0000313" key="1">
    <source>
        <dbReference type="EMBL" id="OAZ04821.1"/>
    </source>
</evidence>
<comment type="caution">
    <text evidence="1">The sequence shown here is derived from an EMBL/GenBank/DDBJ whole genome shotgun (WGS) entry which is preliminary data.</text>
</comment>
<dbReference type="EMBL" id="JMTM01000017">
    <property type="protein sequence ID" value="OAZ04821.1"/>
    <property type="molecule type" value="Genomic_DNA"/>
</dbReference>
<evidence type="ECO:0008006" key="3">
    <source>
        <dbReference type="Google" id="ProtNLM"/>
    </source>
</evidence>
<dbReference type="AlphaFoldDB" id="A0A199XUA3"/>
<sequence>MFRSNSNVIIVDNNPDHIKILNQVFIDNYINCKTFVYDYYNKNEEPLKDVKIAFFDVNLPDTSTSNKKVIFNDLANALNEFISQENGLYALVFWTQNKDLVHEFIAYINERRPETPKPFNVSVIDKHEFLVEAGNDLFGVLNTILNQPCINLLFDFENHVKNTATKTINELYNIIPNNSWGDNQTFNENFDSIFSKIAIGSLGYEHAKEKPDNAIYEALMPLVSNNAINSNDSKLWEQTLTKLKNSNKNSQPSYPLNFEHSILNSIFHVDKLNILQKDKRGLVLEYCFMPNDIKNTLNYFNHLEEECINLFNKFIVFNNDITTAEQRGNIRGKSKFVAIEISASCDYSQKKPRNNKYILGLMTPKINQSFIQFNSISESIFHKDIPTINFEKENYQFWLNLNYSFSDFEISRNIGKPLFSFKKEMTDMIGNRYANHISRIGITSF</sequence>
<dbReference type="PATRIC" id="fig|29536.5.peg.694"/>
<gene>
    <name evidence="1" type="ORF">FLB_06690</name>
</gene>
<reference evidence="1 2" key="1">
    <citation type="submission" date="2016-06" db="EMBL/GenBank/DDBJ databases">
        <title>Draft genome sequence of Flavobacterium succinicans strain DD5b.</title>
        <authorList>
            <person name="Poehlein A."/>
            <person name="Daniel R."/>
            <person name="Simeonova D.D."/>
        </authorList>
    </citation>
    <scope>NUCLEOTIDE SEQUENCE [LARGE SCALE GENOMIC DNA]</scope>
    <source>
        <strain evidence="1 2">DD5b</strain>
    </source>
</reference>
<dbReference type="RefSeq" id="WP_064714535.1">
    <property type="nucleotide sequence ID" value="NZ_JMTM01000017.1"/>
</dbReference>